<dbReference type="EMBL" id="JACEOR010000305">
    <property type="protein sequence ID" value="MBA4505214.1"/>
    <property type="molecule type" value="Genomic_DNA"/>
</dbReference>
<evidence type="ECO:0000256" key="1">
    <source>
        <dbReference type="SAM" id="Phobius"/>
    </source>
</evidence>
<evidence type="ECO:0000313" key="3">
    <source>
        <dbReference type="Proteomes" id="UP000580709"/>
    </source>
</evidence>
<keyword evidence="3" id="KW-1185">Reference proteome</keyword>
<protein>
    <submittedName>
        <fullName evidence="2">Uncharacterized protein</fullName>
    </submittedName>
</protein>
<organism evidence="2 3">
    <name type="scientific">Corynebacterium sanguinis</name>
    <dbReference type="NCBI Taxonomy" id="2594913"/>
    <lineage>
        <taxon>Bacteria</taxon>
        <taxon>Bacillati</taxon>
        <taxon>Actinomycetota</taxon>
        <taxon>Actinomycetes</taxon>
        <taxon>Mycobacteriales</taxon>
        <taxon>Corynebacteriaceae</taxon>
        <taxon>Corynebacterium</taxon>
    </lineage>
</organism>
<name>A0A838WTY2_9CORY</name>
<accession>A0A838WTY2</accession>
<feature type="transmembrane region" description="Helical" evidence="1">
    <location>
        <begin position="24"/>
        <end position="50"/>
    </location>
</feature>
<dbReference type="RefSeq" id="WP_181729824.1">
    <property type="nucleotide sequence ID" value="NZ_JACEOR010000305.1"/>
</dbReference>
<keyword evidence="1" id="KW-0812">Transmembrane</keyword>
<keyword evidence="1" id="KW-1133">Transmembrane helix</keyword>
<dbReference type="Proteomes" id="UP000580709">
    <property type="component" value="Unassembled WGS sequence"/>
</dbReference>
<evidence type="ECO:0000313" key="2">
    <source>
        <dbReference type="EMBL" id="MBA4505214.1"/>
    </source>
</evidence>
<reference evidence="2 3" key="1">
    <citation type="submission" date="2020-07" db="EMBL/GenBank/DDBJ databases">
        <authorList>
            <person name="Khare M."/>
        </authorList>
    </citation>
    <scope>NUCLEOTIDE SEQUENCE [LARGE SCALE GENOMIC DNA]</scope>
    <source>
        <strain evidence="2 3">P8776</strain>
    </source>
</reference>
<comment type="caution">
    <text evidence="2">The sequence shown here is derived from an EMBL/GenBank/DDBJ whole genome shotgun (WGS) entry which is preliminary data.</text>
</comment>
<dbReference type="AlphaFoldDB" id="A0A838WTY2"/>
<gene>
    <name evidence="2" type="ORF">H0H28_07755</name>
</gene>
<keyword evidence="1" id="KW-0472">Membrane</keyword>
<sequence length="70" mass="7889">MSLFNIILLLGAIGIIIPRVRRNGLVAGIIFSIFPVIGLAITMLILAAFWGMIKMAAYNNEDLTPWWWTR</sequence>
<proteinExistence type="predicted"/>